<keyword evidence="3" id="KW-1185">Reference proteome</keyword>
<gene>
    <name evidence="2" type="ORF">CP970_05930</name>
</gene>
<sequence length="360" mass="37462">MPVGYPRTEAGAKAAAANYTVISGSSAFLTSKDARHRAVSVMSAGNRTSTAMKEADHEARRARAELKGDKSKLAPRHVIARTGILSAHTLGADIHKATVRLWTTTARGSATGHATPKAAFRSVTVSLVWERNDWKMSGSSSSSGLVAPVDTRQATNVTSDFADYVPARASDPVLSGAETKDGLPGAYERTERGAHAAATSAVMLRGDPRFFSDAEWRNKMLTATTASSVLGTAKADADSMTQLVVENRSLGDDGKTADGGLLVTRTAVLGSRAVAYSGQTASMELWTASVGGVAGKNESERPQIGFIRMTVDLIWADGTWKTTAVTPSEPLVPSPPAAEEAAPASSFADVGGVSDAPSLA</sequence>
<organism evidence="2 3">
    <name type="scientific">Streptomyces kanamyceticus</name>
    <dbReference type="NCBI Taxonomy" id="1967"/>
    <lineage>
        <taxon>Bacteria</taxon>
        <taxon>Bacillati</taxon>
        <taxon>Actinomycetota</taxon>
        <taxon>Actinomycetes</taxon>
        <taxon>Kitasatosporales</taxon>
        <taxon>Streptomycetaceae</taxon>
        <taxon>Streptomyces</taxon>
    </lineage>
</organism>
<evidence type="ECO:0000313" key="2">
    <source>
        <dbReference type="EMBL" id="QEU97120.1"/>
    </source>
</evidence>
<dbReference type="Proteomes" id="UP000325529">
    <property type="component" value="Chromosome"/>
</dbReference>
<proteinExistence type="predicted"/>
<name>A0A5J6GMF5_STRKN</name>
<feature type="region of interest" description="Disordered" evidence="1">
    <location>
        <begin position="326"/>
        <end position="360"/>
    </location>
</feature>
<dbReference type="EMBL" id="CP023699">
    <property type="protein sequence ID" value="QEU97120.1"/>
    <property type="molecule type" value="Genomic_DNA"/>
</dbReference>
<protein>
    <submittedName>
        <fullName evidence="2">Uncharacterized protein</fullName>
    </submittedName>
</protein>
<dbReference type="AlphaFoldDB" id="A0A5J6GMF5"/>
<feature type="compositionally biased region" description="Low complexity" evidence="1">
    <location>
        <begin position="337"/>
        <end position="348"/>
    </location>
</feature>
<accession>A0A5J6GMF5</accession>
<evidence type="ECO:0000313" key="3">
    <source>
        <dbReference type="Proteomes" id="UP000325529"/>
    </source>
</evidence>
<evidence type="ECO:0000256" key="1">
    <source>
        <dbReference type="SAM" id="MobiDB-lite"/>
    </source>
</evidence>
<dbReference type="OrthoDB" id="3212736at2"/>
<reference evidence="2 3" key="1">
    <citation type="submission" date="2017-09" db="EMBL/GenBank/DDBJ databases">
        <authorList>
            <person name="Lee N."/>
            <person name="Cho B.-K."/>
        </authorList>
    </citation>
    <scope>NUCLEOTIDE SEQUENCE [LARGE SCALE GENOMIC DNA]</scope>
    <source>
        <strain evidence="2 3">ATCC 12853</strain>
    </source>
</reference>
<dbReference type="KEGG" id="ska:CP970_05930"/>